<dbReference type="EMBL" id="KZ150107">
    <property type="protein sequence ID" value="PZC73396.1"/>
    <property type="molecule type" value="Genomic_DNA"/>
</dbReference>
<evidence type="ECO:0000313" key="3">
    <source>
        <dbReference type="Proteomes" id="UP000249218"/>
    </source>
</evidence>
<accession>A0A2W1BKM5</accession>
<name>A0A2W1BKM5_HELAM</name>
<evidence type="ECO:0000313" key="2">
    <source>
        <dbReference type="EMBL" id="PZC73396.1"/>
    </source>
</evidence>
<protein>
    <recommendedName>
        <fullName evidence="4">AB hydrolase-1 domain-containing protein</fullName>
    </recommendedName>
</protein>
<dbReference type="GO" id="GO:0047372">
    <property type="term" value="F:monoacylglycerol lipase activity"/>
    <property type="evidence" value="ECO:0007669"/>
    <property type="project" value="TreeGrafter"/>
</dbReference>
<dbReference type="PANTHER" id="PTHR10794">
    <property type="entry name" value="ABHYDROLASE DOMAIN-CONTAINING PROTEIN"/>
    <property type="match status" value="1"/>
</dbReference>
<dbReference type="GO" id="GO:0051792">
    <property type="term" value="P:medium-chain fatty acid biosynthetic process"/>
    <property type="evidence" value="ECO:0007669"/>
    <property type="project" value="TreeGrafter"/>
</dbReference>
<evidence type="ECO:0008006" key="4">
    <source>
        <dbReference type="Google" id="ProtNLM"/>
    </source>
</evidence>
<dbReference type="InterPro" id="IPR029058">
    <property type="entry name" value="AB_hydrolase_fold"/>
</dbReference>
<dbReference type="AlphaFoldDB" id="A0A2W1BKM5"/>
<dbReference type="OrthoDB" id="247542at2759"/>
<gene>
    <name evidence="2" type="primary">HaOG209563</name>
    <name evidence="2" type="ORF">B5X24_HaOG209563</name>
</gene>
<dbReference type="InterPro" id="IPR050960">
    <property type="entry name" value="AB_hydrolase_4_sf"/>
</dbReference>
<dbReference type="PANTHER" id="PTHR10794:SF63">
    <property type="entry name" value="ALPHA_BETA HYDROLASE 1, ISOFORM A"/>
    <property type="match status" value="1"/>
</dbReference>
<dbReference type="SUPFAM" id="SSF53474">
    <property type="entry name" value="alpha/beta-Hydrolases"/>
    <property type="match status" value="1"/>
</dbReference>
<dbReference type="GO" id="GO:0008126">
    <property type="term" value="F:acetylesterase activity"/>
    <property type="evidence" value="ECO:0007669"/>
    <property type="project" value="TreeGrafter"/>
</dbReference>
<sequence length="312" mass="34558">MYIFEIKKELLVGFSLSILYITYYLVEVVKKPILICREGEFRQFLEENVPLLSEHYWPTPWCVESRLQTVLGSVLRSRLLPPVKYRRQVVRLSDGGQVALDWVESAGPARAVLLVLPGLTGCADADYHGAGAGVHAALAVSSPLDVVKGSECMERAPLNALLSYHMARNLRRTLRAHEPLRAGPCDWRGVERARSVREFDAAFTTKHFGFGSVDAYYAAASLRDKLAAVRVPLLCLCAADDPFQPLGAMPLEEAREAERVALLVTARGGHIGFLEGWWPARAARDQYIARLATQYFAALLARADLLHAAPDC</sequence>
<proteinExistence type="inferred from homology"/>
<comment type="similarity">
    <text evidence="1">Belongs to the AB hydrolase superfamily. AB hydrolase 4 family.</text>
</comment>
<dbReference type="Gene3D" id="3.40.50.1820">
    <property type="entry name" value="alpha/beta hydrolase"/>
    <property type="match status" value="1"/>
</dbReference>
<evidence type="ECO:0000256" key="1">
    <source>
        <dbReference type="ARBA" id="ARBA00010884"/>
    </source>
</evidence>
<reference evidence="2 3" key="1">
    <citation type="journal article" date="2017" name="BMC Biol.">
        <title>Genomic innovations, transcriptional plasticity and gene loss underlying the evolution and divergence of two highly polyphagous and invasive Helicoverpa pest species.</title>
        <authorList>
            <person name="Pearce S.L."/>
            <person name="Clarke D.F."/>
            <person name="East P.D."/>
            <person name="Elfekih S."/>
            <person name="Gordon K.H."/>
            <person name="Jermiin L.S."/>
            <person name="McGaughran A."/>
            <person name="Oakeshott J.G."/>
            <person name="Papanikolaou A."/>
            <person name="Perera O.P."/>
            <person name="Rane R.V."/>
            <person name="Richards S."/>
            <person name="Tay W.T."/>
            <person name="Walsh T.K."/>
            <person name="Anderson A."/>
            <person name="Anderson C.J."/>
            <person name="Asgari S."/>
            <person name="Board P.G."/>
            <person name="Bretschneider A."/>
            <person name="Campbell P.M."/>
            <person name="Chertemps T."/>
            <person name="Christeller J.T."/>
            <person name="Coppin C.W."/>
            <person name="Downes S.J."/>
            <person name="Duan G."/>
            <person name="Farnsworth C.A."/>
            <person name="Good R.T."/>
            <person name="Han L.B."/>
            <person name="Han Y.C."/>
            <person name="Hatje K."/>
            <person name="Horne I."/>
            <person name="Huang Y.P."/>
            <person name="Hughes D.S."/>
            <person name="Jacquin-Joly E."/>
            <person name="James W."/>
            <person name="Jhangiani S."/>
            <person name="Kollmar M."/>
            <person name="Kuwar S.S."/>
            <person name="Li S."/>
            <person name="Liu N.Y."/>
            <person name="Maibeche M.T."/>
            <person name="Miller J.R."/>
            <person name="Montagne N."/>
            <person name="Perry T."/>
            <person name="Qu J."/>
            <person name="Song S.V."/>
            <person name="Sutton G.G."/>
            <person name="Vogel H."/>
            <person name="Walenz B.P."/>
            <person name="Xu W."/>
            <person name="Zhang H.J."/>
            <person name="Zou Z."/>
            <person name="Batterham P."/>
            <person name="Edwards O.R."/>
            <person name="Feyereisen R."/>
            <person name="Gibbs R.A."/>
            <person name="Heckel D.G."/>
            <person name="McGrath A."/>
            <person name="Robin C."/>
            <person name="Scherer S.E."/>
            <person name="Worley K.C."/>
            <person name="Wu Y.D."/>
        </authorList>
    </citation>
    <scope>NUCLEOTIDE SEQUENCE [LARGE SCALE GENOMIC DNA]</scope>
    <source>
        <strain evidence="2">Harm_GR_Male_#8</strain>
        <tissue evidence="2">Whole organism</tissue>
    </source>
</reference>
<dbReference type="Proteomes" id="UP000249218">
    <property type="component" value="Unassembled WGS sequence"/>
</dbReference>
<dbReference type="GO" id="GO:0051793">
    <property type="term" value="P:medium-chain fatty acid catabolic process"/>
    <property type="evidence" value="ECO:0007669"/>
    <property type="project" value="TreeGrafter"/>
</dbReference>
<dbReference type="InterPro" id="IPR012020">
    <property type="entry name" value="ABHD4"/>
</dbReference>
<dbReference type="PIRSF" id="PIRSF005211">
    <property type="entry name" value="Ab_hydro_YheT"/>
    <property type="match status" value="1"/>
</dbReference>
<organism evidence="2 3">
    <name type="scientific">Helicoverpa armigera</name>
    <name type="common">Cotton bollworm</name>
    <name type="synonym">Heliothis armigera</name>
    <dbReference type="NCBI Taxonomy" id="29058"/>
    <lineage>
        <taxon>Eukaryota</taxon>
        <taxon>Metazoa</taxon>
        <taxon>Ecdysozoa</taxon>
        <taxon>Arthropoda</taxon>
        <taxon>Hexapoda</taxon>
        <taxon>Insecta</taxon>
        <taxon>Pterygota</taxon>
        <taxon>Neoptera</taxon>
        <taxon>Endopterygota</taxon>
        <taxon>Lepidoptera</taxon>
        <taxon>Glossata</taxon>
        <taxon>Ditrysia</taxon>
        <taxon>Noctuoidea</taxon>
        <taxon>Noctuidae</taxon>
        <taxon>Heliothinae</taxon>
        <taxon>Helicoverpa</taxon>
    </lineage>
</organism>
<keyword evidence="3" id="KW-1185">Reference proteome</keyword>